<gene>
    <name evidence="2" type="ORF">GCM10010470_33960</name>
</gene>
<dbReference type="PANTHER" id="PTHR33387">
    <property type="entry name" value="RMLC-LIKE JELLY ROLL FOLD PROTEIN"/>
    <property type="match status" value="1"/>
</dbReference>
<proteinExistence type="predicted"/>
<dbReference type="InterPro" id="IPR039935">
    <property type="entry name" value="YML079W-like"/>
</dbReference>
<organism evidence="2 3">
    <name type="scientific">Saccharopolyspora taberi</name>
    <dbReference type="NCBI Taxonomy" id="60895"/>
    <lineage>
        <taxon>Bacteria</taxon>
        <taxon>Bacillati</taxon>
        <taxon>Actinomycetota</taxon>
        <taxon>Actinomycetes</taxon>
        <taxon>Pseudonocardiales</taxon>
        <taxon>Pseudonocardiaceae</taxon>
        <taxon>Saccharopolyspora</taxon>
    </lineage>
</organism>
<dbReference type="Proteomes" id="UP001500979">
    <property type="component" value="Unassembled WGS sequence"/>
</dbReference>
<sequence length="150" mass="16286">MSTSQQLVEALGLEPLNVCNGYFRETWRDAGSTVIYWLLPSDHFAAWHAARHPEVFTYHSGAPLRIALLTAEGEFREHLIGPDAAAGQHPHFVVPGGVLQAARTTGDHTLSSVVVAPPFTPDIVSTPDAEELCARYPDHAEKIRSYASAG</sequence>
<dbReference type="EMBL" id="BAAAUX010000014">
    <property type="protein sequence ID" value="GAA2796046.1"/>
    <property type="molecule type" value="Genomic_DNA"/>
</dbReference>
<protein>
    <submittedName>
        <fullName evidence="2">Cupin domain-containing protein</fullName>
    </submittedName>
</protein>
<name>A0ABN3VH63_9PSEU</name>
<evidence type="ECO:0000259" key="1">
    <source>
        <dbReference type="Pfam" id="PF06172"/>
    </source>
</evidence>
<comment type="caution">
    <text evidence="2">The sequence shown here is derived from an EMBL/GenBank/DDBJ whole genome shotgun (WGS) entry which is preliminary data.</text>
</comment>
<dbReference type="InterPro" id="IPR014710">
    <property type="entry name" value="RmlC-like_jellyroll"/>
</dbReference>
<reference evidence="2 3" key="1">
    <citation type="journal article" date="2019" name="Int. J. Syst. Evol. Microbiol.">
        <title>The Global Catalogue of Microorganisms (GCM) 10K type strain sequencing project: providing services to taxonomists for standard genome sequencing and annotation.</title>
        <authorList>
            <consortium name="The Broad Institute Genomics Platform"/>
            <consortium name="The Broad Institute Genome Sequencing Center for Infectious Disease"/>
            <person name="Wu L."/>
            <person name="Ma J."/>
        </authorList>
    </citation>
    <scope>NUCLEOTIDE SEQUENCE [LARGE SCALE GENOMIC DNA]</scope>
    <source>
        <strain evidence="2 3">JCM 9383</strain>
    </source>
</reference>
<dbReference type="InterPro" id="IPR011051">
    <property type="entry name" value="RmlC_Cupin_sf"/>
</dbReference>
<dbReference type="PANTHER" id="PTHR33387:SF3">
    <property type="entry name" value="DUF985 DOMAIN-CONTAINING PROTEIN"/>
    <property type="match status" value="1"/>
</dbReference>
<evidence type="ECO:0000313" key="3">
    <source>
        <dbReference type="Proteomes" id="UP001500979"/>
    </source>
</evidence>
<evidence type="ECO:0000313" key="2">
    <source>
        <dbReference type="EMBL" id="GAA2796046.1"/>
    </source>
</evidence>
<dbReference type="SUPFAM" id="SSF51182">
    <property type="entry name" value="RmlC-like cupins"/>
    <property type="match status" value="1"/>
</dbReference>
<dbReference type="Gene3D" id="2.60.120.10">
    <property type="entry name" value="Jelly Rolls"/>
    <property type="match status" value="1"/>
</dbReference>
<dbReference type="InterPro" id="IPR009327">
    <property type="entry name" value="Cupin_DUF985"/>
</dbReference>
<feature type="domain" description="DUF985" evidence="1">
    <location>
        <begin position="5"/>
        <end position="120"/>
    </location>
</feature>
<keyword evidence="3" id="KW-1185">Reference proteome</keyword>
<accession>A0ABN3VH63</accession>
<dbReference type="CDD" id="cd06121">
    <property type="entry name" value="cupin_YML079wp"/>
    <property type="match status" value="1"/>
</dbReference>
<dbReference type="Pfam" id="PF06172">
    <property type="entry name" value="Cupin_5"/>
    <property type="match status" value="1"/>
</dbReference>
<dbReference type="RefSeq" id="WP_344680750.1">
    <property type="nucleotide sequence ID" value="NZ_BAAAUX010000014.1"/>
</dbReference>